<organism evidence="2 3">
    <name type="scientific">Taxus chinensis</name>
    <name type="common">Chinese yew</name>
    <name type="synonym">Taxus wallichiana var. chinensis</name>
    <dbReference type="NCBI Taxonomy" id="29808"/>
    <lineage>
        <taxon>Eukaryota</taxon>
        <taxon>Viridiplantae</taxon>
        <taxon>Streptophyta</taxon>
        <taxon>Embryophyta</taxon>
        <taxon>Tracheophyta</taxon>
        <taxon>Spermatophyta</taxon>
        <taxon>Pinopsida</taxon>
        <taxon>Pinidae</taxon>
        <taxon>Conifers II</taxon>
        <taxon>Cupressales</taxon>
        <taxon>Taxaceae</taxon>
        <taxon>Taxus</taxon>
    </lineage>
</organism>
<dbReference type="EMBL" id="JAHRHJ020000002">
    <property type="protein sequence ID" value="KAH9325659.1"/>
    <property type="molecule type" value="Genomic_DNA"/>
</dbReference>
<accession>A0AA38GL30</accession>
<comment type="caution">
    <text evidence="2">The sequence shown here is derived from an EMBL/GenBank/DDBJ whole genome shotgun (WGS) entry which is preliminary data.</text>
</comment>
<dbReference type="Proteomes" id="UP000824469">
    <property type="component" value="Unassembled WGS sequence"/>
</dbReference>
<dbReference type="Gene3D" id="1.20.5.170">
    <property type="match status" value="1"/>
</dbReference>
<dbReference type="AlphaFoldDB" id="A0AA38GL30"/>
<feature type="coiled-coil region" evidence="1">
    <location>
        <begin position="52"/>
        <end position="156"/>
    </location>
</feature>
<dbReference type="InterPro" id="IPR049932">
    <property type="entry name" value="NEAP1-4"/>
</dbReference>
<sequence>MEGNHILTDLQEKREHFKRMATEVGSMASELRDARSRLAAQEASFAREATLRKAAEAKARSMEGELHQLHKSLEGRNCQVQSSSSIAEQYISELEDVRSRLTETQASAEASAVSAHSAEQQCSNLLNELDKKNKLLIDYESRVTRLGQQLDELQQDLYSREESQRHLREQVTMMEQEINFAIAKAGTHKECELKKLLDEVSAKNFENLNKHLCTKEEEISRLKEEIKIMSSQWRLKTEDLEAQLEKQRRADQELRKRVLKLEFCLHETRAQTRKLQR</sequence>
<keyword evidence="1" id="KW-0175">Coiled coil</keyword>
<evidence type="ECO:0000256" key="1">
    <source>
        <dbReference type="SAM" id="Coils"/>
    </source>
</evidence>
<gene>
    <name evidence="2" type="ORF">KI387_005837</name>
</gene>
<protein>
    <submittedName>
        <fullName evidence="2">Uncharacterized protein</fullName>
    </submittedName>
</protein>
<dbReference type="OMA" id="TGCTEQY"/>
<evidence type="ECO:0000313" key="2">
    <source>
        <dbReference type="EMBL" id="KAH9325659.1"/>
    </source>
</evidence>
<keyword evidence="3" id="KW-1185">Reference proteome</keyword>
<name>A0AA38GL30_TAXCH</name>
<evidence type="ECO:0000313" key="3">
    <source>
        <dbReference type="Proteomes" id="UP000824469"/>
    </source>
</evidence>
<reference evidence="2 3" key="1">
    <citation type="journal article" date="2021" name="Nat. Plants">
        <title>The Taxus genome provides insights into paclitaxel biosynthesis.</title>
        <authorList>
            <person name="Xiong X."/>
            <person name="Gou J."/>
            <person name="Liao Q."/>
            <person name="Li Y."/>
            <person name="Zhou Q."/>
            <person name="Bi G."/>
            <person name="Li C."/>
            <person name="Du R."/>
            <person name="Wang X."/>
            <person name="Sun T."/>
            <person name="Guo L."/>
            <person name="Liang H."/>
            <person name="Lu P."/>
            <person name="Wu Y."/>
            <person name="Zhang Z."/>
            <person name="Ro D.K."/>
            <person name="Shang Y."/>
            <person name="Huang S."/>
            <person name="Yan J."/>
        </authorList>
    </citation>
    <scope>NUCLEOTIDE SEQUENCE [LARGE SCALE GENOMIC DNA]</scope>
    <source>
        <strain evidence="2">Ta-2019</strain>
    </source>
</reference>
<feature type="non-terminal residue" evidence="2">
    <location>
        <position position="1"/>
    </location>
</feature>
<proteinExistence type="predicted"/>
<dbReference type="PANTHER" id="PTHR48145">
    <property type="entry name" value="NUCLEAR ENVELOPE-ASSOCIATED PROTEIN 1"/>
    <property type="match status" value="1"/>
</dbReference>
<dbReference type="PANTHER" id="PTHR48145:SF5">
    <property type="entry name" value="NUCLEAR ENVELOPE-ASSOCIATED PROTEIN 2"/>
    <property type="match status" value="1"/>
</dbReference>